<dbReference type="OrthoDB" id="674670at2759"/>
<evidence type="ECO:0008006" key="3">
    <source>
        <dbReference type="Google" id="ProtNLM"/>
    </source>
</evidence>
<dbReference type="AlphaFoldDB" id="A0A6G1F2Q5"/>
<dbReference type="PANTHER" id="PTHR45835:SF99">
    <property type="entry name" value="CHROMO DOMAIN-CONTAINING PROTEIN-RELATED"/>
    <property type="match status" value="1"/>
</dbReference>
<gene>
    <name evidence="1" type="ORF">E2562_002510</name>
</gene>
<reference evidence="1 2" key="1">
    <citation type="submission" date="2019-11" db="EMBL/GenBank/DDBJ databases">
        <title>Whole genome sequence of Oryza granulata.</title>
        <authorList>
            <person name="Li W."/>
        </authorList>
    </citation>
    <scope>NUCLEOTIDE SEQUENCE [LARGE SCALE GENOMIC DNA]</scope>
    <source>
        <strain evidence="2">cv. Menghai</strain>
        <tissue evidence="1">Leaf</tissue>
    </source>
</reference>
<sequence>MVSLDFIEGLPSSSGYDCILVVVDKFSWYAHFIALAHPFTAFDGAIAYLNNVYKLHGLPQSLV</sequence>
<dbReference type="SUPFAM" id="SSF53098">
    <property type="entry name" value="Ribonuclease H-like"/>
    <property type="match status" value="1"/>
</dbReference>
<dbReference type="Proteomes" id="UP000479710">
    <property type="component" value="Unassembled WGS sequence"/>
</dbReference>
<dbReference type="PANTHER" id="PTHR45835">
    <property type="entry name" value="YALI0A06105P"/>
    <property type="match status" value="1"/>
</dbReference>
<comment type="caution">
    <text evidence="1">The sequence shown here is derived from an EMBL/GenBank/DDBJ whole genome shotgun (WGS) entry which is preliminary data.</text>
</comment>
<name>A0A6G1F2Q5_9ORYZ</name>
<organism evidence="1 2">
    <name type="scientific">Oryza meyeriana var. granulata</name>
    <dbReference type="NCBI Taxonomy" id="110450"/>
    <lineage>
        <taxon>Eukaryota</taxon>
        <taxon>Viridiplantae</taxon>
        <taxon>Streptophyta</taxon>
        <taxon>Embryophyta</taxon>
        <taxon>Tracheophyta</taxon>
        <taxon>Spermatophyta</taxon>
        <taxon>Magnoliopsida</taxon>
        <taxon>Liliopsida</taxon>
        <taxon>Poales</taxon>
        <taxon>Poaceae</taxon>
        <taxon>BOP clade</taxon>
        <taxon>Oryzoideae</taxon>
        <taxon>Oryzeae</taxon>
        <taxon>Oryzinae</taxon>
        <taxon>Oryza</taxon>
        <taxon>Oryza meyeriana</taxon>
    </lineage>
</organism>
<evidence type="ECO:0000313" key="1">
    <source>
        <dbReference type="EMBL" id="KAF0931153.1"/>
    </source>
</evidence>
<proteinExistence type="predicted"/>
<dbReference type="GO" id="GO:0003676">
    <property type="term" value="F:nucleic acid binding"/>
    <property type="evidence" value="ECO:0007669"/>
    <property type="project" value="InterPro"/>
</dbReference>
<accession>A0A6G1F2Q5</accession>
<dbReference type="InterPro" id="IPR012337">
    <property type="entry name" value="RNaseH-like_sf"/>
</dbReference>
<keyword evidence="2" id="KW-1185">Reference proteome</keyword>
<dbReference type="InterPro" id="IPR036397">
    <property type="entry name" value="RNaseH_sf"/>
</dbReference>
<dbReference type="Gene3D" id="3.30.420.10">
    <property type="entry name" value="Ribonuclease H-like superfamily/Ribonuclease H"/>
    <property type="match status" value="1"/>
</dbReference>
<dbReference type="EMBL" id="SPHZ02000001">
    <property type="protein sequence ID" value="KAF0931153.1"/>
    <property type="molecule type" value="Genomic_DNA"/>
</dbReference>
<evidence type="ECO:0000313" key="2">
    <source>
        <dbReference type="Proteomes" id="UP000479710"/>
    </source>
</evidence>
<protein>
    <recommendedName>
        <fullName evidence="3">Integrase catalytic domain-containing protein</fullName>
    </recommendedName>
</protein>